<dbReference type="AlphaFoldDB" id="A0A073CKS1"/>
<evidence type="ECO:0000259" key="2">
    <source>
        <dbReference type="SMART" id="SM00382"/>
    </source>
</evidence>
<dbReference type="EC" id="3.6.3.16" evidence="3"/>
<comment type="similarity">
    <text evidence="1">Belongs to the arsA ATPase family.</text>
</comment>
<organism evidence="3 4">
    <name type="scientific">Planktothrix agardhii (strain NIVA-CYA 126/8)</name>
    <dbReference type="NCBI Taxonomy" id="388467"/>
    <lineage>
        <taxon>Bacteria</taxon>
        <taxon>Bacillati</taxon>
        <taxon>Cyanobacteriota</taxon>
        <taxon>Cyanophyceae</taxon>
        <taxon>Oscillatoriophycideae</taxon>
        <taxon>Oscillatoriales</taxon>
        <taxon>Microcoleaceae</taxon>
        <taxon>Planktothrix</taxon>
    </lineage>
</organism>
<dbReference type="EMBL" id="CM002803">
    <property type="protein sequence ID" value="KEI68869.1"/>
    <property type="molecule type" value="Genomic_DNA"/>
</dbReference>
<dbReference type="SUPFAM" id="SSF52540">
    <property type="entry name" value="P-loop containing nucleoside triphosphate hydrolases"/>
    <property type="match status" value="2"/>
</dbReference>
<dbReference type="Gene3D" id="3.40.50.300">
    <property type="entry name" value="P-loop containing nucleotide triphosphate hydrolases"/>
    <property type="match status" value="2"/>
</dbReference>
<dbReference type="HOGENOM" id="CLU_429468_0_0_3"/>
<dbReference type="InterPro" id="IPR016300">
    <property type="entry name" value="ATPase_ArsA/GET3"/>
</dbReference>
<dbReference type="SMR" id="A0A073CKS1"/>
<evidence type="ECO:0000256" key="1">
    <source>
        <dbReference type="ARBA" id="ARBA00011040"/>
    </source>
</evidence>
<dbReference type="SMART" id="SM00382">
    <property type="entry name" value="AAA"/>
    <property type="match status" value="2"/>
</dbReference>
<dbReference type="GO" id="GO:0005524">
    <property type="term" value="F:ATP binding"/>
    <property type="evidence" value="ECO:0007669"/>
    <property type="project" value="InterPro"/>
</dbReference>
<dbReference type="PANTHER" id="PTHR10803:SF3">
    <property type="entry name" value="ATPASE GET3"/>
    <property type="match status" value="1"/>
</dbReference>
<accession>A0A073CKS1</accession>
<dbReference type="PATRIC" id="fig|388467.6.peg.4112"/>
<reference evidence="3 4" key="1">
    <citation type="journal article" date="2014" name="Appl. Environ. Microbiol.">
        <title>Elucidation of insertion elements encoded on plasmids and in vitro construction of shuttle vectors from the toxic cyanobacterium Planktothrix.</title>
        <authorList>
            <person name="Christiansen G."/>
            <person name="Goesmann A."/>
            <person name="Kurmayer R."/>
        </authorList>
    </citation>
    <scope>NUCLEOTIDE SEQUENCE [LARGE SCALE GENOMIC DNA]</scope>
    <source>
        <strain evidence="3 4">NIVA-CYA 126/8</strain>
    </source>
</reference>
<proteinExistence type="inferred from homology"/>
<dbReference type="eggNOG" id="COG0003">
    <property type="taxonomic scope" value="Bacteria"/>
</dbReference>
<protein>
    <submittedName>
        <fullName evidence="3">ArsA</fullName>
        <ecNumber evidence="3">3.6.3.16</ecNumber>
    </submittedName>
</protein>
<dbReference type="CDD" id="cd02035">
    <property type="entry name" value="ArsA"/>
    <property type="match status" value="2"/>
</dbReference>
<feature type="domain" description="AAA+ ATPase" evidence="2">
    <location>
        <begin position="341"/>
        <end position="595"/>
    </location>
</feature>
<dbReference type="PANTHER" id="PTHR10803">
    <property type="entry name" value="ARSENICAL PUMP-DRIVING ATPASE ARSENITE-TRANSLOCATING ATPASE"/>
    <property type="match status" value="1"/>
</dbReference>
<evidence type="ECO:0000313" key="4">
    <source>
        <dbReference type="Proteomes" id="UP000027395"/>
    </source>
</evidence>
<gene>
    <name evidence="3" type="primary">arsA</name>
    <name evidence="3" type="ORF">A19Y_4174</name>
</gene>
<feature type="domain" description="AAA+ ATPase" evidence="2">
    <location>
        <begin position="7"/>
        <end position="326"/>
    </location>
</feature>
<dbReference type="STRING" id="388467.A19Y_4174"/>
<dbReference type="Proteomes" id="UP000027395">
    <property type="component" value="Chromosome"/>
</dbReference>
<dbReference type="InterPro" id="IPR027417">
    <property type="entry name" value="P-loop_NTPase"/>
</dbReference>
<keyword evidence="3" id="KW-0378">Hydrolase</keyword>
<keyword evidence="4" id="KW-1185">Reference proteome</keyword>
<name>A0A073CKS1_PLAA1</name>
<sequence>MMFNSNTLSLALLSGKGGVGKTTLSCGFALNWAKQFPNEQILLISTDPAHSLGDVLQIPVTDEAEFIKNFPNLKVRAIESETLLTAFKTRYGAVLELLVERGSFVEGEDLTPVWDLDWPGIDELMGLLEIQRLFHDQVVDRVVVDMAPSGHALNLLELMDFLDSLLASLTLFQEKHRTISQSFTGRYQSDQADVFLEEMQEELASGRSRLQDQEKTACFVVAIPEPMSWLETQRFLEALQGLNIPVGGLLINHIVSQNQNLDRYQEQQKLLKQFQNIAENHPIFTIPELSTEPLGTIALETLFSQLQPLIISADLEEQTFIPSQPLEFSTTQAKLSDFIKENRRLIIVGGKGGVGKTTVAAAIGWEIARRYSEKKIQMVSIDPAHSLGDAFGLKLSHEAMAITPNLFGQEIDADQVLNQFREDYLWELAEMMSGEKDDPNAMLKLAYGPEAWRRIVSQSLPGIDEMLSLVEVMDLLESHELDLIILDTAPTGHLLRFLEMPTAMSEWLAWIFKLWIKYQNVLGRTEFMGRLRNLRQRVVKAQKKLQDPNYTEFIGVIQGQVAIVAEAKRLTESLIEKGINQRYIVQNRFEIGQELVTDQFPDQTLIILPNLSRSVEPIVRIKEAAKILFND</sequence>
<evidence type="ECO:0000313" key="3">
    <source>
        <dbReference type="EMBL" id="KEI68869.1"/>
    </source>
</evidence>
<dbReference type="InterPro" id="IPR003593">
    <property type="entry name" value="AAA+_ATPase"/>
</dbReference>
<dbReference type="GO" id="GO:0016887">
    <property type="term" value="F:ATP hydrolysis activity"/>
    <property type="evidence" value="ECO:0007669"/>
    <property type="project" value="InterPro"/>
</dbReference>
<dbReference type="NCBIfam" id="TIGR00345">
    <property type="entry name" value="GET3_arsA_TRC40"/>
    <property type="match status" value="2"/>
</dbReference>
<dbReference type="Pfam" id="PF02374">
    <property type="entry name" value="ArsA_ATPase"/>
    <property type="match status" value="2"/>
</dbReference>
<dbReference type="InterPro" id="IPR025723">
    <property type="entry name" value="ArsA/GET3_ATPase-like"/>
</dbReference>